<accession>A0A507B580</accession>
<evidence type="ECO:0008006" key="5">
    <source>
        <dbReference type="Google" id="ProtNLM"/>
    </source>
</evidence>
<protein>
    <recommendedName>
        <fullName evidence="5">Prefoldin subunit 5</fullName>
    </recommendedName>
</protein>
<organism evidence="3 4">
    <name type="scientific">Thyridium curvatum</name>
    <dbReference type="NCBI Taxonomy" id="1093900"/>
    <lineage>
        <taxon>Eukaryota</taxon>
        <taxon>Fungi</taxon>
        <taxon>Dikarya</taxon>
        <taxon>Ascomycota</taxon>
        <taxon>Pezizomycotina</taxon>
        <taxon>Sordariomycetes</taxon>
        <taxon>Sordariomycetidae</taxon>
        <taxon>Thyridiales</taxon>
        <taxon>Thyridiaceae</taxon>
        <taxon>Thyridium</taxon>
    </lineage>
</organism>
<dbReference type="InterPro" id="IPR004127">
    <property type="entry name" value="Prefoldin_subunit_alpha"/>
</dbReference>
<dbReference type="STRING" id="1093900.A0A507B580"/>
<dbReference type="PANTHER" id="PTHR12674">
    <property type="entry name" value="PREFOLDIN SUBUNIT 5"/>
    <property type="match status" value="1"/>
</dbReference>
<dbReference type="GO" id="GO:1990114">
    <property type="term" value="P:RNA polymerase II core complex assembly"/>
    <property type="evidence" value="ECO:0007669"/>
    <property type="project" value="TreeGrafter"/>
</dbReference>
<dbReference type="GeneID" id="41970502"/>
<dbReference type="GO" id="GO:0051082">
    <property type="term" value="F:unfolded protein binding"/>
    <property type="evidence" value="ECO:0007669"/>
    <property type="project" value="InterPro"/>
</dbReference>
<dbReference type="RefSeq" id="XP_030999123.1">
    <property type="nucleotide sequence ID" value="XM_031137313.1"/>
</dbReference>
<dbReference type="GO" id="GO:0016272">
    <property type="term" value="C:prefoldin complex"/>
    <property type="evidence" value="ECO:0007669"/>
    <property type="project" value="InterPro"/>
</dbReference>
<evidence type="ECO:0000313" key="4">
    <source>
        <dbReference type="Proteomes" id="UP000319257"/>
    </source>
</evidence>
<name>A0A507B580_9PEZI</name>
<keyword evidence="2" id="KW-0143">Chaperone</keyword>
<dbReference type="NCBIfam" id="TIGR00293">
    <property type="entry name" value="prefoldin subunit alpha"/>
    <property type="match status" value="1"/>
</dbReference>
<dbReference type="AlphaFoldDB" id="A0A507B580"/>
<proteinExistence type="inferred from homology"/>
<reference evidence="3 4" key="1">
    <citation type="submission" date="2019-06" db="EMBL/GenBank/DDBJ databases">
        <title>Draft genome sequence of the filamentous fungus Phialemoniopsis curvata isolated from diesel fuel.</title>
        <authorList>
            <person name="Varaljay V.A."/>
            <person name="Lyon W.J."/>
            <person name="Crouch A.L."/>
            <person name="Drake C.E."/>
            <person name="Hollomon J.M."/>
            <person name="Nadeau L.J."/>
            <person name="Nunn H.S."/>
            <person name="Stevenson B.S."/>
            <person name="Bojanowski C.L."/>
            <person name="Crookes-Goodson W.J."/>
        </authorList>
    </citation>
    <scope>NUCLEOTIDE SEQUENCE [LARGE SCALE GENOMIC DNA]</scope>
    <source>
        <strain evidence="3 4">D216</strain>
    </source>
</reference>
<dbReference type="EMBL" id="SKBQ01000013">
    <property type="protein sequence ID" value="TPX17412.1"/>
    <property type="molecule type" value="Genomic_DNA"/>
</dbReference>
<dbReference type="CDD" id="cd23157">
    <property type="entry name" value="Prefoldin_5"/>
    <property type="match status" value="1"/>
</dbReference>
<dbReference type="SUPFAM" id="SSF46579">
    <property type="entry name" value="Prefoldin"/>
    <property type="match status" value="1"/>
</dbReference>
<dbReference type="InParanoid" id="A0A507B580"/>
<comment type="similarity">
    <text evidence="1">Belongs to the prefoldin subunit alpha family.</text>
</comment>
<dbReference type="OrthoDB" id="10267474at2759"/>
<dbReference type="FunFam" id="1.10.287.370:FF:000004">
    <property type="entry name" value="Probable prefoldin subunit 5"/>
    <property type="match status" value="1"/>
</dbReference>
<dbReference type="Pfam" id="PF02996">
    <property type="entry name" value="Prefoldin"/>
    <property type="match status" value="1"/>
</dbReference>
<evidence type="ECO:0000256" key="2">
    <source>
        <dbReference type="ARBA" id="ARBA00023186"/>
    </source>
</evidence>
<dbReference type="Proteomes" id="UP000319257">
    <property type="component" value="Unassembled WGS sequence"/>
</dbReference>
<gene>
    <name evidence="3" type="ORF">E0L32_003055</name>
</gene>
<evidence type="ECO:0000313" key="3">
    <source>
        <dbReference type="EMBL" id="TPX17412.1"/>
    </source>
</evidence>
<dbReference type="PANTHER" id="PTHR12674:SF2">
    <property type="entry name" value="PREFOLDIN SUBUNIT 5"/>
    <property type="match status" value="1"/>
</dbReference>
<evidence type="ECO:0000256" key="1">
    <source>
        <dbReference type="ARBA" id="ARBA00010048"/>
    </source>
</evidence>
<dbReference type="GO" id="GO:1990115">
    <property type="term" value="P:RNA polymerase III assembly"/>
    <property type="evidence" value="ECO:0007669"/>
    <property type="project" value="TreeGrafter"/>
</dbReference>
<dbReference type="GO" id="GO:0005737">
    <property type="term" value="C:cytoplasm"/>
    <property type="evidence" value="ECO:0007669"/>
    <property type="project" value="TreeGrafter"/>
</dbReference>
<keyword evidence="4" id="KW-1185">Reference proteome</keyword>
<dbReference type="GO" id="GO:0006457">
    <property type="term" value="P:protein folding"/>
    <property type="evidence" value="ECO:0007669"/>
    <property type="project" value="InterPro"/>
</dbReference>
<sequence length="197" mass="21897">MYLRTPDPTRLIELSETPLQASSSRELSEHHILTSRQSEGAHFKMAARQDQINLDTLSAQQLTAVKKQLDEEVEHLTSSYSQLHAALGKFRDCLRCVQQQGASASSGRDAKKNVLVPLTNSLYVGGQLTNPDRVLVDIGTGFYIEKDTKSAATFYEEKIKELGGNVSDLEKIVQGKTQNLRVVEEVLRQKVLAENAK</sequence>
<comment type="caution">
    <text evidence="3">The sequence shown here is derived from an EMBL/GenBank/DDBJ whole genome shotgun (WGS) entry which is preliminary data.</text>
</comment>
<dbReference type="InterPro" id="IPR011599">
    <property type="entry name" value="PFD_alpha_archaea"/>
</dbReference>
<dbReference type="FunCoup" id="A0A507B580">
    <property type="interactions" value="960"/>
</dbReference>
<dbReference type="Gene3D" id="1.10.287.370">
    <property type="match status" value="1"/>
</dbReference>
<dbReference type="InterPro" id="IPR009053">
    <property type="entry name" value="Prefoldin"/>
</dbReference>
<dbReference type="GO" id="GO:1990113">
    <property type="term" value="P:RNA polymerase I assembly"/>
    <property type="evidence" value="ECO:0007669"/>
    <property type="project" value="TreeGrafter"/>
</dbReference>